<dbReference type="Proteomes" id="UP000823613">
    <property type="component" value="Unassembled WGS sequence"/>
</dbReference>
<comment type="caution">
    <text evidence="1">The sequence shown here is derived from an EMBL/GenBank/DDBJ whole genome shotgun (WGS) entry which is preliminary data.</text>
</comment>
<organism evidence="1 2">
    <name type="scientific">Candidatus Onthovivens merdipullorum</name>
    <dbReference type="NCBI Taxonomy" id="2840889"/>
    <lineage>
        <taxon>Bacteria</taxon>
        <taxon>Bacillati</taxon>
        <taxon>Bacillota</taxon>
        <taxon>Bacilli</taxon>
        <taxon>Bacillales</taxon>
        <taxon>Candidatus Onthovivens</taxon>
    </lineage>
</organism>
<evidence type="ECO:0000313" key="1">
    <source>
        <dbReference type="EMBL" id="MBO8428055.1"/>
    </source>
</evidence>
<dbReference type="InterPro" id="IPR011322">
    <property type="entry name" value="N-reg_PII-like_a/b"/>
</dbReference>
<reference evidence="1" key="2">
    <citation type="journal article" date="2021" name="PeerJ">
        <title>Extensive microbial diversity within the chicken gut microbiome revealed by metagenomics and culture.</title>
        <authorList>
            <person name="Gilroy R."/>
            <person name="Ravi A."/>
            <person name="Getino M."/>
            <person name="Pursley I."/>
            <person name="Horton D.L."/>
            <person name="Alikhan N.F."/>
            <person name="Baker D."/>
            <person name="Gharbi K."/>
            <person name="Hall N."/>
            <person name="Watson M."/>
            <person name="Adriaenssens E.M."/>
            <person name="Foster-Nyarko E."/>
            <person name="Jarju S."/>
            <person name="Secka A."/>
            <person name="Antonio M."/>
            <person name="Oren A."/>
            <person name="Chaudhuri R.R."/>
            <person name="La Ragione R."/>
            <person name="Hildebrand F."/>
            <person name="Pallen M.J."/>
        </authorList>
    </citation>
    <scope>NUCLEOTIDE SEQUENCE</scope>
    <source>
        <strain evidence="1">11159</strain>
    </source>
</reference>
<name>A0A9D9DJW3_9BACL</name>
<proteinExistence type="predicted"/>
<accession>A0A9D9DJW3</accession>
<sequence>MFKKKINEQKIAKTKEKNIKTTPYDNEYKVTPLKLLCIIVNKGQGDFYIKTLINTFNVSTAFLVNGNGTASVEIYELLGIGEAKKDIVFALVKEDIVEPIFKVCEDRFKISRNANGVVFTSKLNSIASVLMYRFLTDTKINIKKEK</sequence>
<evidence type="ECO:0000313" key="2">
    <source>
        <dbReference type="Proteomes" id="UP000823613"/>
    </source>
</evidence>
<dbReference type="EMBL" id="JADIMY010000117">
    <property type="protein sequence ID" value="MBO8428055.1"/>
    <property type="molecule type" value="Genomic_DNA"/>
</dbReference>
<reference evidence="1" key="1">
    <citation type="submission" date="2020-10" db="EMBL/GenBank/DDBJ databases">
        <authorList>
            <person name="Gilroy R."/>
        </authorList>
    </citation>
    <scope>NUCLEOTIDE SEQUENCE</scope>
    <source>
        <strain evidence="1">11159</strain>
    </source>
</reference>
<protein>
    <recommendedName>
        <fullName evidence="3">Nitrogen regulatory protein P-II</fullName>
    </recommendedName>
</protein>
<dbReference type="AlphaFoldDB" id="A0A9D9DJW3"/>
<evidence type="ECO:0008006" key="3">
    <source>
        <dbReference type="Google" id="ProtNLM"/>
    </source>
</evidence>
<dbReference type="SUPFAM" id="SSF54913">
    <property type="entry name" value="GlnB-like"/>
    <property type="match status" value="1"/>
</dbReference>
<gene>
    <name evidence="1" type="ORF">IAC58_05900</name>
</gene>